<organism evidence="1 2">
    <name type="scientific">Geodia barretti</name>
    <name type="common">Barrett's horny sponge</name>
    <dbReference type="NCBI Taxonomy" id="519541"/>
    <lineage>
        <taxon>Eukaryota</taxon>
        <taxon>Metazoa</taxon>
        <taxon>Porifera</taxon>
        <taxon>Demospongiae</taxon>
        <taxon>Heteroscleromorpha</taxon>
        <taxon>Tetractinellida</taxon>
        <taxon>Astrophorina</taxon>
        <taxon>Geodiidae</taxon>
        <taxon>Geodia</taxon>
    </lineage>
</organism>
<sequence>MAMRIFVKICCGNTATEPQTYAISCNPTASIESLKSQAFARWLENSSENSERNSDQFRLWLSGTPALLSDKDKIQNVLREGDFVILCPKDVPQTESDVCYNGGLPTYGPYP</sequence>
<dbReference type="EMBL" id="CASHTH010003857">
    <property type="protein sequence ID" value="CAI8050360.1"/>
    <property type="molecule type" value="Genomic_DNA"/>
</dbReference>
<name>A0AA35TLA0_GEOBA</name>
<reference evidence="1" key="1">
    <citation type="submission" date="2023-03" db="EMBL/GenBank/DDBJ databases">
        <authorList>
            <person name="Steffen K."/>
            <person name="Cardenas P."/>
        </authorList>
    </citation>
    <scope>NUCLEOTIDE SEQUENCE</scope>
</reference>
<dbReference type="AlphaFoldDB" id="A0AA35TLA0"/>
<accession>A0AA35TLA0</accession>
<proteinExistence type="predicted"/>
<evidence type="ECO:0000313" key="2">
    <source>
        <dbReference type="Proteomes" id="UP001174909"/>
    </source>
</evidence>
<keyword evidence="2" id="KW-1185">Reference proteome</keyword>
<comment type="caution">
    <text evidence="1">The sequence shown here is derived from an EMBL/GenBank/DDBJ whole genome shotgun (WGS) entry which is preliminary data.</text>
</comment>
<gene>
    <name evidence="1" type="ORF">GBAR_LOCUS27658</name>
</gene>
<evidence type="ECO:0000313" key="1">
    <source>
        <dbReference type="EMBL" id="CAI8050360.1"/>
    </source>
</evidence>
<protein>
    <submittedName>
        <fullName evidence="1">Uncharacterized protein</fullName>
    </submittedName>
</protein>
<dbReference type="Proteomes" id="UP001174909">
    <property type="component" value="Unassembled WGS sequence"/>
</dbReference>